<feature type="compositionally biased region" description="Polar residues" evidence="10">
    <location>
        <begin position="252"/>
        <end position="272"/>
    </location>
</feature>
<dbReference type="SUPFAM" id="SSF57701">
    <property type="entry name" value="Zn2/Cys6 DNA-binding domain"/>
    <property type="match status" value="1"/>
</dbReference>
<keyword evidence="13" id="KW-1185">Reference proteome</keyword>
<name>A0A162IJQ0_9EURO</name>
<feature type="region of interest" description="Disordered" evidence="10">
    <location>
        <begin position="941"/>
        <end position="1043"/>
    </location>
</feature>
<keyword evidence="7" id="KW-0539">Nucleus</keyword>
<dbReference type="Pfam" id="PF00172">
    <property type="entry name" value="Zn_clus"/>
    <property type="match status" value="1"/>
</dbReference>
<keyword evidence="6" id="KW-0804">Transcription</keyword>
<feature type="compositionally biased region" description="Polar residues" evidence="10">
    <location>
        <begin position="157"/>
        <end position="168"/>
    </location>
</feature>
<dbReference type="GO" id="GO:0005634">
    <property type="term" value="C:nucleus"/>
    <property type="evidence" value="ECO:0007669"/>
    <property type="project" value="UniProtKB-SubCell"/>
</dbReference>
<dbReference type="GO" id="GO:0008270">
    <property type="term" value="F:zinc ion binding"/>
    <property type="evidence" value="ECO:0007669"/>
    <property type="project" value="InterPro"/>
</dbReference>
<evidence type="ECO:0000256" key="10">
    <source>
        <dbReference type="SAM" id="MobiDB-lite"/>
    </source>
</evidence>
<feature type="region of interest" description="Disordered" evidence="10">
    <location>
        <begin position="347"/>
        <end position="381"/>
    </location>
</feature>
<dbReference type="SMART" id="SM00066">
    <property type="entry name" value="GAL4"/>
    <property type="match status" value="1"/>
</dbReference>
<comment type="subcellular location">
    <subcellularLocation>
        <location evidence="1">Nucleus</location>
    </subcellularLocation>
</comment>
<feature type="region of interest" description="Disordered" evidence="10">
    <location>
        <begin position="232"/>
        <end position="305"/>
    </location>
</feature>
<evidence type="ECO:0000259" key="11">
    <source>
        <dbReference type="PROSITE" id="PS50048"/>
    </source>
</evidence>
<dbReference type="PANTHER" id="PTHR31001">
    <property type="entry name" value="UNCHARACTERIZED TRANSCRIPTIONAL REGULATORY PROTEIN"/>
    <property type="match status" value="1"/>
</dbReference>
<evidence type="ECO:0000256" key="9">
    <source>
        <dbReference type="ARBA" id="ARBA00045154"/>
    </source>
</evidence>
<dbReference type="Gene3D" id="4.10.240.10">
    <property type="entry name" value="Zn(2)-C6 fungal-type DNA-binding domain"/>
    <property type="match status" value="1"/>
</dbReference>
<sequence>MAEGYTMATAAQRGVSEAQPIKPDNGTLVASNMCSPTATWDPHSTAQQSRPAPVRPRRPYSLTEGKHITRSRISYSCHMCRRRKVKCDKIHPTCSNCFKTGAQCVYDPAALAPTIPKKQARGSRSTTPHHDPNYVRDSKRLRSVSSSNGIGPGTPDGSVSSRQNSASNIGELAVQSQNAFLKEQSVALGLAPRDVDGQEIAARLDRLNNLVERWSRSDGLQWLKELDKAIQGQQEKEKEKERSSEQGKGLISQDQQTATSQSPMASRQTSSRGEVCMNEQRNERSGEPDFPIPDQDNELDDSVGASNLGHLSLEGGGRSRYVGTTYWAYVSQEISELNQLLRDQYRSRESPPVVTGPQCDSPKESPPDSIASPRCGRSQSQSDFLNRSIIFPSSDSPRPDDQVRCDMLLHIPSKRQSHILYKGFMSGVHAIAPVLYPPSILEQYSAFWDWYEACHHHKNHDPFPCPSFIPLLYAIWYGGTVTVSLRTLSNEFDIDDRDSLSSAYHEQVSRWLKKIGFPRSPTFYGLIAFLLVQTILSKEEEPLTTSLFVSLSLRVAQTMGLHRDPAPFKAIPATEAEARRRVWWHIVHMDGVVAMSSGLPPLVNNEEFWDVKMTSEVKDILIGTPKALEYEDAVAHKKRKPDNPDDAGICGGPSMVNVYYLAAKGKYMMSKATRRILRIQLGTKPITRRDMEELRNILVSLQAELRAIIDRIPMSPIPRPPGGDYLAENPGKVLYNRPPSSVVSTASTPAKCDLANGGPGCLEQFHNPVLPAFHKWARILLLLYVDKAFCVAYQPFLKNAKSQIWPAARHGALRHCHGFMEKFITLATDPDFQPFQWSWPGNHQPMHATMIMLIDLYERPHSPEAFKSRAFIDKVFSLSGPDGGVVGDEDGISTARPLRDGGREAWSMLKRLRQKAWLKAGLDPELLWTEQAQERARVCNTGGQPMMPLRSRFFTSASSPRPSQSSPNSVPTSFADDYFDLMDPASSTNSARQGNHHRTTSTTSPPAPSKVPEIEPVASRLPPAARRSSVLPNNNNLPRPAMQYQPQGVSQIPLQQGVAALANSPANQAMQAASNIPSTELPQVVAQADPRGPQPYPTQPFSVNPFNYSNVSALPPTDMVSGMPEDIDMAFDWDEWNAVFGQDLPVVDAYMDLDMIINPMTSGPPSAKDTIPGPGIQENFNMTGGGVNGNGVPPAPEFGGMGKWADFG</sequence>
<dbReference type="InterPro" id="IPR050613">
    <property type="entry name" value="Sec_Metabolite_Reg"/>
</dbReference>
<dbReference type="Proteomes" id="UP000242877">
    <property type="component" value="Unassembled WGS sequence"/>
</dbReference>
<dbReference type="InterPro" id="IPR007219">
    <property type="entry name" value="XnlR_reg_dom"/>
</dbReference>
<dbReference type="PROSITE" id="PS50048">
    <property type="entry name" value="ZN2_CY6_FUNGAL_2"/>
    <property type="match status" value="1"/>
</dbReference>
<evidence type="ECO:0000313" key="12">
    <source>
        <dbReference type="EMBL" id="KZZ95202.1"/>
    </source>
</evidence>
<feature type="compositionally biased region" description="Basic and acidic residues" evidence="10">
    <location>
        <begin position="128"/>
        <end position="140"/>
    </location>
</feature>
<dbReference type="SMART" id="SM00906">
    <property type="entry name" value="Fungal_trans"/>
    <property type="match status" value="1"/>
</dbReference>
<dbReference type="EMBL" id="AZGZ01000005">
    <property type="protein sequence ID" value="KZZ95202.1"/>
    <property type="molecule type" value="Genomic_DNA"/>
</dbReference>
<dbReference type="CDD" id="cd00067">
    <property type="entry name" value="GAL4"/>
    <property type="match status" value="1"/>
</dbReference>
<dbReference type="InterPro" id="IPR001138">
    <property type="entry name" value="Zn2Cys6_DnaBD"/>
</dbReference>
<proteinExistence type="predicted"/>
<evidence type="ECO:0000256" key="6">
    <source>
        <dbReference type="ARBA" id="ARBA00023163"/>
    </source>
</evidence>
<feature type="domain" description="Zn(2)-C6 fungal-type" evidence="11">
    <location>
        <begin position="76"/>
        <end position="106"/>
    </location>
</feature>
<reference evidence="12 13" key="1">
    <citation type="journal article" date="2016" name="Genome Biol. Evol.">
        <title>Divergent and convergent evolution of fungal pathogenicity.</title>
        <authorList>
            <person name="Shang Y."/>
            <person name="Xiao G."/>
            <person name="Zheng P."/>
            <person name="Cen K."/>
            <person name="Zhan S."/>
            <person name="Wang C."/>
        </authorList>
    </citation>
    <scope>NUCLEOTIDE SEQUENCE [LARGE SCALE GENOMIC DNA]</scope>
    <source>
        <strain evidence="12 13">ARSEF 7405</strain>
    </source>
</reference>
<keyword evidence="4" id="KW-0805">Transcription regulation</keyword>
<keyword evidence="3" id="KW-0479">Metal-binding</keyword>
<dbReference type="OrthoDB" id="3989227at2759"/>
<evidence type="ECO:0000256" key="7">
    <source>
        <dbReference type="ARBA" id="ARBA00023242"/>
    </source>
</evidence>
<evidence type="ECO:0000256" key="1">
    <source>
        <dbReference type="ARBA" id="ARBA00004123"/>
    </source>
</evidence>
<evidence type="ECO:0000256" key="3">
    <source>
        <dbReference type="ARBA" id="ARBA00022723"/>
    </source>
</evidence>
<dbReference type="GO" id="GO:0003677">
    <property type="term" value="F:DNA binding"/>
    <property type="evidence" value="ECO:0007669"/>
    <property type="project" value="UniProtKB-KW"/>
</dbReference>
<dbReference type="AlphaFoldDB" id="A0A162IJQ0"/>
<feature type="region of interest" description="Disordered" evidence="10">
    <location>
        <begin position="1"/>
        <end position="60"/>
    </location>
</feature>
<protein>
    <recommendedName>
        <fullName evidence="2">C6 finger domain transcription factor nscR</fullName>
    </recommendedName>
    <alternativeName>
        <fullName evidence="8">Neosartiricin B biosynthesis protein R</fullName>
    </alternativeName>
</protein>
<feature type="compositionally biased region" description="Low complexity" evidence="10">
    <location>
        <begin position="956"/>
        <end position="971"/>
    </location>
</feature>
<feature type="compositionally biased region" description="Basic and acidic residues" evidence="10">
    <location>
        <begin position="232"/>
        <end position="245"/>
    </location>
</feature>
<dbReference type="PANTHER" id="PTHR31001:SF79">
    <property type="entry name" value="ZN(II)2CYS6 TRANSCRIPTION FACTOR (EUROFUNG)"/>
    <property type="match status" value="1"/>
</dbReference>
<evidence type="ECO:0000313" key="13">
    <source>
        <dbReference type="Proteomes" id="UP000242877"/>
    </source>
</evidence>
<comment type="caution">
    <text evidence="12">The sequence shown here is derived from an EMBL/GenBank/DDBJ whole genome shotgun (WGS) entry which is preliminary data.</text>
</comment>
<dbReference type="Pfam" id="PF04082">
    <property type="entry name" value="Fungal_trans"/>
    <property type="match status" value="1"/>
</dbReference>
<dbReference type="GO" id="GO:0000981">
    <property type="term" value="F:DNA-binding transcription factor activity, RNA polymerase II-specific"/>
    <property type="evidence" value="ECO:0007669"/>
    <property type="project" value="InterPro"/>
</dbReference>
<evidence type="ECO:0000256" key="5">
    <source>
        <dbReference type="ARBA" id="ARBA00023125"/>
    </source>
</evidence>
<evidence type="ECO:0000256" key="8">
    <source>
        <dbReference type="ARBA" id="ARBA00031692"/>
    </source>
</evidence>
<organism evidence="12 13">
    <name type="scientific">Ascosphaera apis ARSEF 7405</name>
    <dbReference type="NCBI Taxonomy" id="392613"/>
    <lineage>
        <taxon>Eukaryota</taxon>
        <taxon>Fungi</taxon>
        <taxon>Dikarya</taxon>
        <taxon>Ascomycota</taxon>
        <taxon>Pezizomycotina</taxon>
        <taxon>Eurotiomycetes</taxon>
        <taxon>Eurotiomycetidae</taxon>
        <taxon>Onygenales</taxon>
        <taxon>Ascosphaeraceae</taxon>
        <taxon>Ascosphaera</taxon>
    </lineage>
</organism>
<accession>A0A162IJQ0</accession>
<feature type="region of interest" description="Disordered" evidence="10">
    <location>
        <begin position="116"/>
        <end position="168"/>
    </location>
</feature>
<feature type="compositionally biased region" description="Polar residues" evidence="10">
    <location>
        <begin position="28"/>
        <end position="50"/>
    </location>
</feature>
<gene>
    <name evidence="12" type="ORF">AAP_01690</name>
</gene>
<dbReference type="VEuPathDB" id="FungiDB:AAP_01690"/>
<evidence type="ECO:0000256" key="4">
    <source>
        <dbReference type="ARBA" id="ARBA00023015"/>
    </source>
</evidence>
<dbReference type="PROSITE" id="PS00463">
    <property type="entry name" value="ZN2_CY6_FUNGAL_1"/>
    <property type="match status" value="1"/>
</dbReference>
<dbReference type="GO" id="GO:0006351">
    <property type="term" value="P:DNA-templated transcription"/>
    <property type="evidence" value="ECO:0007669"/>
    <property type="project" value="InterPro"/>
</dbReference>
<dbReference type="InterPro" id="IPR036864">
    <property type="entry name" value="Zn2-C6_fun-type_DNA-bd_sf"/>
</dbReference>
<keyword evidence="5" id="KW-0238">DNA-binding</keyword>
<comment type="function">
    <text evidence="9">Transcription factor that specifically regulates the neosartoricin B biosynthesis gene cluster.</text>
</comment>
<evidence type="ECO:0000256" key="2">
    <source>
        <dbReference type="ARBA" id="ARBA00018346"/>
    </source>
</evidence>
<dbReference type="CDD" id="cd12148">
    <property type="entry name" value="fungal_TF_MHR"/>
    <property type="match status" value="1"/>
</dbReference>